<reference evidence="1" key="1">
    <citation type="journal article" date="2023" name="Mol. Ecol. Resour.">
        <title>Chromosome-level genome assembly of a triploid poplar Populus alba 'Berolinensis'.</title>
        <authorList>
            <person name="Chen S."/>
            <person name="Yu Y."/>
            <person name="Wang X."/>
            <person name="Wang S."/>
            <person name="Zhang T."/>
            <person name="Zhou Y."/>
            <person name="He R."/>
            <person name="Meng N."/>
            <person name="Wang Y."/>
            <person name="Liu W."/>
            <person name="Liu Z."/>
            <person name="Liu J."/>
            <person name="Guo Q."/>
            <person name="Huang H."/>
            <person name="Sederoff R.R."/>
            <person name="Wang G."/>
            <person name="Qu G."/>
            <person name="Chen S."/>
        </authorList>
    </citation>
    <scope>NUCLEOTIDE SEQUENCE</scope>
    <source>
        <strain evidence="1">SC-2020</strain>
    </source>
</reference>
<keyword evidence="2" id="KW-1185">Reference proteome</keyword>
<evidence type="ECO:0000313" key="1">
    <source>
        <dbReference type="EMBL" id="KAJ6969701.1"/>
    </source>
</evidence>
<evidence type="ECO:0000313" key="2">
    <source>
        <dbReference type="Proteomes" id="UP001164929"/>
    </source>
</evidence>
<accession>A0AAD6LM62</accession>
<proteinExistence type="predicted"/>
<name>A0AAD6LM62_9ROSI</name>
<comment type="caution">
    <text evidence="1">The sequence shown here is derived from an EMBL/GenBank/DDBJ whole genome shotgun (WGS) entry which is preliminary data.</text>
</comment>
<organism evidence="1 2">
    <name type="scientific">Populus alba x Populus x berolinensis</name>
    <dbReference type="NCBI Taxonomy" id="444605"/>
    <lineage>
        <taxon>Eukaryota</taxon>
        <taxon>Viridiplantae</taxon>
        <taxon>Streptophyta</taxon>
        <taxon>Embryophyta</taxon>
        <taxon>Tracheophyta</taxon>
        <taxon>Spermatophyta</taxon>
        <taxon>Magnoliopsida</taxon>
        <taxon>eudicotyledons</taxon>
        <taxon>Gunneridae</taxon>
        <taxon>Pentapetalae</taxon>
        <taxon>rosids</taxon>
        <taxon>fabids</taxon>
        <taxon>Malpighiales</taxon>
        <taxon>Salicaceae</taxon>
        <taxon>Saliceae</taxon>
        <taxon>Populus</taxon>
    </lineage>
</organism>
<gene>
    <name evidence="1" type="ORF">NC653_034287</name>
</gene>
<sequence length="65" mass="6791">MPKVHPTNTIITITTPSQRLPRSQTHAAAVLGVHGGETDMGIYCTFQLSSGDRPPDSAGGDADLT</sequence>
<dbReference type="EMBL" id="JAQIZT010000015">
    <property type="protein sequence ID" value="KAJ6969701.1"/>
    <property type="molecule type" value="Genomic_DNA"/>
</dbReference>
<protein>
    <submittedName>
        <fullName evidence="1">Uncharacterized protein</fullName>
    </submittedName>
</protein>
<dbReference type="AlphaFoldDB" id="A0AAD6LM62"/>
<dbReference type="Proteomes" id="UP001164929">
    <property type="component" value="Chromosome 15"/>
</dbReference>